<keyword evidence="2" id="KW-0813">Transport</keyword>
<comment type="caution">
    <text evidence="2">The sequence shown here is derived from an EMBL/GenBank/DDBJ whole genome shotgun (WGS) entry which is preliminary data.</text>
</comment>
<keyword evidence="1" id="KW-0732">Signal</keyword>
<dbReference type="Pfam" id="PF01547">
    <property type="entry name" value="SBP_bac_1"/>
    <property type="match status" value="1"/>
</dbReference>
<dbReference type="InterPro" id="IPR050490">
    <property type="entry name" value="Bact_solute-bd_prot1"/>
</dbReference>
<sequence length="418" mass="43024">MQAKALTAVTVASFLALAACGGEPGADPATGGQGNVTITYAFWGNNDEAATIKSMIAAFEKANPAVKVEANWIQSDYEQKLQTSIAGGDAPTVAQISNTALPSFASAFIPVEVDHGVYYSAAVAKAGNVGGTDYAVPFVAKSKVMAINKAAFESAGLTVPSGSAPMSTADFVAAATKLTSGSGEKKVYGSAPLWYDGWLVAEGGSYYSADGRTCTMADADGIRAAQVVVGSTKPDGFAPNPADAQGQDMFQWFADGKVAMLPDFGPWNIAKLAALDTSKFLIVPMPGKGEPMEVDSLGISKSAEQAEVSAAKTFATFMSTSPAAQNLLASTTSALGVPVVQGSLESFRSIAPKVNLQAFTDAVANAVTTAYVKDKVKIESTFSTDLNSRTAIGSGTEDPAAVLPELQAQCQQMLDATK</sequence>
<gene>
    <name evidence="2" type="ORF">HD597_003752</name>
</gene>
<keyword evidence="2" id="KW-0762">Sugar transport</keyword>
<name>A0A9X2GD99_9ACTN</name>
<reference evidence="2" key="1">
    <citation type="submission" date="2022-06" db="EMBL/GenBank/DDBJ databases">
        <title>Sequencing the genomes of 1000 actinobacteria strains.</title>
        <authorList>
            <person name="Klenk H.-P."/>
        </authorList>
    </citation>
    <scope>NUCLEOTIDE SEQUENCE</scope>
    <source>
        <strain evidence="2">DSM 46694</strain>
    </source>
</reference>
<dbReference type="PANTHER" id="PTHR43649:SF12">
    <property type="entry name" value="DIACETYLCHITOBIOSE BINDING PROTEIN DASA"/>
    <property type="match status" value="1"/>
</dbReference>
<dbReference type="RefSeq" id="WP_253743858.1">
    <property type="nucleotide sequence ID" value="NZ_BAABKA010000063.1"/>
</dbReference>
<dbReference type="SUPFAM" id="SSF53850">
    <property type="entry name" value="Periplasmic binding protein-like II"/>
    <property type="match status" value="1"/>
</dbReference>
<feature type="signal peptide" evidence="1">
    <location>
        <begin position="1"/>
        <end position="18"/>
    </location>
</feature>
<evidence type="ECO:0000313" key="2">
    <source>
        <dbReference type="EMBL" id="MCP2356732.1"/>
    </source>
</evidence>
<proteinExistence type="predicted"/>
<dbReference type="InterPro" id="IPR006059">
    <property type="entry name" value="SBP"/>
</dbReference>
<keyword evidence="3" id="KW-1185">Reference proteome</keyword>
<dbReference type="AlphaFoldDB" id="A0A9X2GD99"/>
<dbReference type="Proteomes" id="UP001139648">
    <property type="component" value="Unassembled WGS sequence"/>
</dbReference>
<evidence type="ECO:0000313" key="3">
    <source>
        <dbReference type="Proteomes" id="UP001139648"/>
    </source>
</evidence>
<protein>
    <submittedName>
        <fullName evidence="2">Multiple sugar transport system substrate-binding protein</fullName>
    </submittedName>
</protein>
<accession>A0A9X2GD99</accession>
<dbReference type="Gene3D" id="3.40.190.10">
    <property type="entry name" value="Periplasmic binding protein-like II"/>
    <property type="match status" value="1"/>
</dbReference>
<dbReference type="PROSITE" id="PS51257">
    <property type="entry name" value="PROKAR_LIPOPROTEIN"/>
    <property type="match status" value="1"/>
</dbReference>
<dbReference type="EMBL" id="JAMZEB010000002">
    <property type="protein sequence ID" value="MCP2356732.1"/>
    <property type="molecule type" value="Genomic_DNA"/>
</dbReference>
<dbReference type="PANTHER" id="PTHR43649">
    <property type="entry name" value="ARABINOSE-BINDING PROTEIN-RELATED"/>
    <property type="match status" value="1"/>
</dbReference>
<feature type="chain" id="PRO_5040858571" evidence="1">
    <location>
        <begin position="19"/>
        <end position="418"/>
    </location>
</feature>
<evidence type="ECO:0000256" key="1">
    <source>
        <dbReference type="SAM" id="SignalP"/>
    </source>
</evidence>
<organism evidence="2 3">
    <name type="scientific">Nonomuraea thailandensis</name>
    <dbReference type="NCBI Taxonomy" id="1188745"/>
    <lineage>
        <taxon>Bacteria</taxon>
        <taxon>Bacillati</taxon>
        <taxon>Actinomycetota</taxon>
        <taxon>Actinomycetes</taxon>
        <taxon>Streptosporangiales</taxon>
        <taxon>Streptosporangiaceae</taxon>
        <taxon>Nonomuraea</taxon>
    </lineage>
</organism>